<evidence type="ECO:0000313" key="9">
    <source>
        <dbReference type="Proteomes" id="UP000624325"/>
    </source>
</evidence>
<dbReference type="EMBL" id="BONC01000003">
    <property type="protein sequence ID" value="GIF54675.1"/>
    <property type="molecule type" value="Genomic_DNA"/>
</dbReference>
<keyword evidence="5 6" id="KW-0472">Membrane</keyword>
<dbReference type="InterPro" id="IPR003838">
    <property type="entry name" value="ABC3_permease_C"/>
</dbReference>
<name>A0ABQ4BVZ7_9ACTN</name>
<accession>A0ABQ4BVZ7</accession>
<feature type="transmembrane region" description="Helical" evidence="6">
    <location>
        <begin position="274"/>
        <end position="303"/>
    </location>
</feature>
<feature type="transmembrane region" description="Helical" evidence="6">
    <location>
        <begin position="35"/>
        <end position="56"/>
    </location>
</feature>
<feature type="transmembrane region" description="Helical" evidence="6">
    <location>
        <begin position="394"/>
        <end position="422"/>
    </location>
</feature>
<keyword evidence="4 6" id="KW-1133">Transmembrane helix</keyword>
<feature type="transmembrane region" description="Helical" evidence="6">
    <location>
        <begin position="736"/>
        <end position="764"/>
    </location>
</feature>
<comment type="subcellular location">
    <subcellularLocation>
        <location evidence="1">Cell membrane</location>
        <topology evidence="1">Multi-pass membrane protein</topology>
    </subcellularLocation>
</comment>
<feature type="transmembrane region" description="Helical" evidence="6">
    <location>
        <begin position="370"/>
        <end position="388"/>
    </location>
</feature>
<feature type="domain" description="ABC3 transporter permease C-terminal" evidence="7">
    <location>
        <begin position="234"/>
        <end position="352"/>
    </location>
</feature>
<feature type="transmembrane region" description="Helical" evidence="6">
    <location>
        <begin position="323"/>
        <end position="343"/>
    </location>
</feature>
<dbReference type="Proteomes" id="UP000624325">
    <property type="component" value="Unassembled WGS sequence"/>
</dbReference>
<dbReference type="PANTHER" id="PTHR30287">
    <property type="entry name" value="MEMBRANE COMPONENT OF PREDICTED ABC SUPERFAMILY METABOLITE UPTAKE TRANSPORTER"/>
    <property type="match status" value="1"/>
</dbReference>
<keyword evidence="3 6" id="KW-0812">Transmembrane</keyword>
<evidence type="ECO:0000256" key="4">
    <source>
        <dbReference type="ARBA" id="ARBA00022989"/>
    </source>
</evidence>
<feature type="transmembrane region" description="Helical" evidence="6">
    <location>
        <begin position="443"/>
        <end position="469"/>
    </location>
</feature>
<proteinExistence type="predicted"/>
<feature type="transmembrane region" description="Helical" evidence="6">
    <location>
        <begin position="694"/>
        <end position="715"/>
    </location>
</feature>
<protein>
    <recommendedName>
        <fullName evidence="7">ABC3 transporter permease C-terminal domain-containing protein</fullName>
    </recommendedName>
</protein>
<evidence type="ECO:0000259" key="7">
    <source>
        <dbReference type="Pfam" id="PF02687"/>
    </source>
</evidence>
<keyword evidence="9" id="KW-1185">Reference proteome</keyword>
<evidence type="ECO:0000256" key="2">
    <source>
        <dbReference type="ARBA" id="ARBA00022475"/>
    </source>
</evidence>
<dbReference type="Pfam" id="PF02687">
    <property type="entry name" value="FtsX"/>
    <property type="match status" value="1"/>
</dbReference>
<dbReference type="PANTHER" id="PTHR30287:SF2">
    <property type="entry name" value="BLL1001 PROTEIN"/>
    <property type="match status" value="1"/>
</dbReference>
<feature type="transmembrane region" description="Helical" evidence="6">
    <location>
        <begin position="776"/>
        <end position="799"/>
    </location>
</feature>
<dbReference type="RefSeq" id="WP_203700371.1">
    <property type="nucleotide sequence ID" value="NZ_BONC01000003.1"/>
</dbReference>
<sequence>MRPLDLGGGHGGAPARRAVLRWAWRLFRREWRQQALLLALLLVAVAATTVGLGLSANTPPSQASSFGTANRLLTLAGTGAGLDADVAAVRAAFGTVEVIGHRKIRVPGSANAVDLRDQDPAGVYGRPMLRLDEGRYPQGSGEIAVTGSVATIFGLRVGDTWDGRTVVGLVENPLNLLDRFALVAPGQAAPTTPDEHVVVLARATEEHTALPAGALVEVRAEEEGDGSSVGVLALATVALLFVGLLAAAGFSVMAQRRLRALGMLGAIGASHRHIRLVLMANGAVVGAAGALAGAALGVAAWFLLSPRLEPLVGHRIDRFHLPWLALLAGVLLATLTGVCAAWWPARAAARLPVVSALSARPAPPRPAHRFAALGGVLLLAGLGALVAAKQTKAPFIVGGILATAVGLLLLAPLGIALLGRLARLAPLAPRLALRDLARYRARSSAALAATGLAVGIAAAVALTAAVAVAKAAAPTGGNLPTDQIIVWLSPQAPFGPVPPLTAEEAATAQERVDAIATELHATTTLPLQAAIDPSAPPVQGFEGAPGGPEAMLLGRPHPKGNGVSYSSADSVMLFVATPELLARYGVEAEPDTDILAVRTDLAAYDLYPGRHRFWRPRIQTAPLPAYTSLPGALITTHAMAELKLTAAPAGWLVQAPRPLTQEQLDRAQQVALAAGLSVESRPTGNDVARLADNATGTGIAVALGVLAMTVGLIRSETARDLRTLTAAGARRRTRRTLTAATASALALLGAVIGTGGAYLALLAWNLRDAHWLGHVPLLHLAAILVGLPAVAYAGGWLLAGREPTMLARQPIE</sequence>
<evidence type="ECO:0000256" key="6">
    <source>
        <dbReference type="SAM" id="Phobius"/>
    </source>
</evidence>
<organism evidence="8 9">
    <name type="scientific">Asanoa iriomotensis</name>
    <dbReference type="NCBI Taxonomy" id="234613"/>
    <lineage>
        <taxon>Bacteria</taxon>
        <taxon>Bacillati</taxon>
        <taxon>Actinomycetota</taxon>
        <taxon>Actinomycetes</taxon>
        <taxon>Micromonosporales</taxon>
        <taxon>Micromonosporaceae</taxon>
        <taxon>Asanoa</taxon>
    </lineage>
</organism>
<keyword evidence="2" id="KW-1003">Cell membrane</keyword>
<evidence type="ECO:0000256" key="1">
    <source>
        <dbReference type="ARBA" id="ARBA00004651"/>
    </source>
</evidence>
<comment type="caution">
    <text evidence="8">The sequence shown here is derived from an EMBL/GenBank/DDBJ whole genome shotgun (WGS) entry which is preliminary data.</text>
</comment>
<reference evidence="8 9" key="1">
    <citation type="submission" date="2021-01" db="EMBL/GenBank/DDBJ databases">
        <title>Whole genome shotgun sequence of Asanoa iriomotensis NBRC 100142.</title>
        <authorList>
            <person name="Komaki H."/>
            <person name="Tamura T."/>
        </authorList>
    </citation>
    <scope>NUCLEOTIDE SEQUENCE [LARGE SCALE GENOMIC DNA]</scope>
    <source>
        <strain evidence="8 9">NBRC 100142</strain>
    </source>
</reference>
<evidence type="ECO:0000313" key="8">
    <source>
        <dbReference type="EMBL" id="GIF54675.1"/>
    </source>
</evidence>
<evidence type="ECO:0000256" key="3">
    <source>
        <dbReference type="ARBA" id="ARBA00022692"/>
    </source>
</evidence>
<feature type="transmembrane region" description="Helical" evidence="6">
    <location>
        <begin position="229"/>
        <end position="253"/>
    </location>
</feature>
<gene>
    <name evidence="8" type="ORF">Air01nite_07700</name>
</gene>
<evidence type="ECO:0000256" key="5">
    <source>
        <dbReference type="ARBA" id="ARBA00023136"/>
    </source>
</evidence>
<dbReference type="InterPro" id="IPR038766">
    <property type="entry name" value="Membrane_comp_ABC_pdt"/>
</dbReference>